<evidence type="ECO:0000313" key="1">
    <source>
        <dbReference type="EMBL" id="JAE08587.1"/>
    </source>
</evidence>
<accession>A0A0A9F8E7</accession>
<proteinExistence type="predicted"/>
<reference evidence="1" key="1">
    <citation type="submission" date="2014-09" db="EMBL/GenBank/DDBJ databases">
        <authorList>
            <person name="Magalhaes I.L.F."/>
            <person name="Oliveira U."/>
            <person name="Santos F.R."/>
            <person name="Vidigal T.H.D.A."/>
            <person name="Brescovit A.D."/>
            <person name="Santos A.J."/>
        </authorList>
    </citation>
    <scope>NUCLEOTIDE SEQUENCE</scope>
    <source>
        <tissue evidence="1">Shoot tissue taken approximately 20 cm above the soil surface</tissue>
    </source>
</reference>
<organism evidence="1">
    <name type="scientific">Arundo donax</name>
    <name type="common">Giant reed</name>
    <name type="synonym">Donax arundinaceus</name>
    <dbReference type="NCBI Taxonomy" id="35708"/>
    <lineage>
        <taxon>Eukaryota</taxon>
        <taxon>Viridiplantae</taxon>
        <taxon>Streptophyta</taxon>
        <taxon>Embryophyta</taxon>
        <taxon>Tracheophyta</taxon>
        <taxon>Spermatophyta</taxon>
        <taxon>Magnoliopsida</taxon>
        <taxon>Liliopsida</taxon>
        <taxon>Poales</taxon>
        <taxon>Poaceae</taxon>
        <taxon>PACMAD clade</taxon>
        <taxon>Arundinoideae</taxon>
        <taxon>Arundineae</taxon>
        <taxon>Arundo</taxon>
    </lineage>
</organism>
<sequence>MTLKPDCAIMHYLFCHYWSLVSTNPLKQLYVETNNDIKNCVLELSNVGCIKFSPFFKNPRLDTVLTVNILSRMRWRGKHK</sequence>
<dbReference type="EMBL" id="GBRH01189309">
    <property type="protein sequence ID" value="JAE08587.1"/>
    <property type="molecule type" value="Transcribed_RNA"/>
</dbReference>
<protein>
    <submittedName>
        <fullName evidence="1">Uncharacterized protein</fullName>
    </submittedName>
</protein>
<name>A0A0A9F8E7_ARUDO</name>
<dbReference type="AlphaFoldDB" id="A0A0A9F8E7"/>
<reference evidence="1" key="2">
    <citation type="journal article" date="2015" name="Data Brief">
        <title>Shoot transcriptome of the giant reed, Arundo donax.</title>
        <authorList>
            <person name="Barrero R.A."/>
            <person name="Guerrero F.D."/>
            <person name="Moolhuijzen P."/>
            <person name="Goolsby J.A."/>
            <person name="Tidwell J."/>
            <person name="Bellgard S.E."/>
            <person name="Bellgard M.I."/>
        </authorList>
    </citation>
    <scope>NUCLEOTIDE SEQUENCE</scope>
    <source>
        <tissue evidence="1">Shoot tissue taken approximately 20 cm above the soil surface</tissue>
    </source>
</reference>